<dbReference type="Proteomes" id="UP000265703">
    <property type="component" value="Unassembled WGS sequence"/>
</dbReference>
<protein>
    <submittedName>
        <fullName evidence="1">Uncharacterized protein</fullName>
    </submittedName>
</protein>
<organism evidence="1 2">
    <name type="scientific">Glomus cerebriforme</name>
    <dbReference type="NCBI Taxonomy" id="658196"/>
    <lineage>
        <taxon>Eukaryota</taxon>
        <taxon>Fungi</taxon>
        <taxon>Fungi incertae sedis</taxon>
        <taxon>Mucoromycota</taxon>
        <taxon>Glomeromycotina</taxon>
        <taxon>Glomeromycetes</taxon>
        <taxon>Glomerales</taxon>
        <taxon>Glomeraceae</taxon>
        <taxon>Glomus</taxon>
    </lineage>
</organism>
<gene>
    <name evidence="1" type="ORF">C1645_787848</name>
</gene>
<evidence type="ECO:0000313" key="1">
    <source>
        <dbReference type="EMBL" id="RIA82681.1"/>
    </source>
</evidence>
<name>A0A397SIQ3_9GLOM</name>
<comment type="caution">
    <text evidence="1">The sequence shown here is derived from an EMBL/GenBank/DDBJ whole genome shotgun (WGS) entry which is preliminary data.</text>
</comment>
<keyword evidence="2" id="KW-1185">Reference proteome</keyword>
<dbReference type="EMBL" id="QKYT01000642">
    <property type="protein sequence ID" value="RIA82681.1"/>
    <property type="molecule type" value="Genomic_DNA"/>
</dbReference>
<proteinExistence type="predicted"/>
<accession>A0A397SIQ3</accession>
<dbReference type="AlphaFoldDB" id="A0A397SIQ3"/>
<reference evidence="1 2" key="1">
    <citation type="submission" date="2018-06" db="EMBL/GenBank/DDBJ databases">
        <title>Comparative genomics reveals the genomic features of Rhizophagus irregularis, R. cerebriforme, R. diaphanum and Gigaspora rosea, and their symbiotic lifestyle signature.</title>
        <authorList>
            <person name="Morin E."/>
            <person name="San Clemente H."/>
            <person name="Chen E.C.H."/>
            <person name="De La Providencia I."/>
            <person name="Hainaut M."/>
            <person name="Kuo A."/>
            <person name="Kohler A."/>
            <person name="Murat C."/>
            <person name="Tang N."/>
            <person name="Roy S."/>
            <person name="Loubradou J."/>
            <person name="Henrissat B."/>
            <person name="Grigoriev I.V."/>
            <person name="Corradi N."/>
            <person name="Roux C."/>
            <person name="Martin F.M."/>
        </authorList>
    </citation>
    <scope>NUCLEOTIDE SEQUENCE [LARGE SCALE GENOMIC DNA]</scope>
    <source>
        <strain evidence="1 2">DAOM 227022</strain>
    </source>
</reference>
<sequence length="75" mass="8693">MSLITQFIVVRLPIVEPLYSFLFSSNTKILTIDSKAKAVITTFFKKIVYFSLFSLQQILIFNRVVPILKYMITTV</sequence>
<evidence type="ECO:0000313" key="2">
    <source>
        <dbReference type="Proteomes" id="UP000265703"/>
    </source>
</evidence>